<evidence type="ECO:0000313" key="2">
    <source>
        <dbReference type="EMBL" id="CAK8162326.1"/>
    </source>
</evidence>
<organism evidence="2 3">
    <name type="scientific">Candidatus Xenohaliotis californiensis</name>
    <dbReference type="NCBI Taxonomy" id="84677"/>
    <lineage>
        <taxon>Bacteria</taxon>
        <taxon>Pseudomonadati</taxon>
        <taxon>Pseudomonadota</taxon>
        <taxon>Alphaproteobacteria</taxon>
        <taxon>Rickettsiales</taxon>
        <taxon>Anaplasmataceae</taxon>
        <taxon>Candidatus Xenohaliotis</taxon>
    </lineage>
</organism>
<sequence length="249" mass="27596">MKYRNTILTLVLVVAASCSAHADFFTRNGLNVSTTAKKINGELEINGQKFNKIGTVKNNMSTEQNTAFGYSFDLNEKSAVDLEVEYSGSSKNKRYSFTDNQLPDLTGFVEEKISRLMFNGYYTFIPLTNNAFTIKPFVMAGLGVGQYSTKIGANFDLDSKIDLNIYFFGNKQKVHRTLIGQTGIGIAVPISKNMEIVGLYSFSNKIPGSSKKIQNIGSINDDLLNIDASASIQKSYLQQRGNLSLKIRF</sequence>
<feature type="signal peptide" evidence="1">
    <location>
        <begin position="1"/>
        <end position="22"/>
    </location>
</feature>
<dbReference type="Gene3D" id="2.40.160.20">
    <property type="match status" value="1"/>
</dbReference>
<keyword evidence="3" id="KW-1185">Reference proteome</keyword>
<reference evidence="2 3" key="1">
    <citation type="submission" date="2024-01" db="EMBL/GenBank/DDBJ databases">
        <authorList>
            <person name="Kunselman E."/>
        </authorList>
    </citation>
    <scope>NUCLEOTIDE SEQUENCE [LARGE SCALE GENOMIC DNA]</scope>
    <source>
        <strain evidence="2">2 abalone samples</strain>
    </source>
</reference>
<feature type="chain" id="PRO_5047006234" description="Outer membrane protein beta-barrel domain-containing protein" evidence="1">
    <location>
        <begin position="23"/>
        <end position="249"/>
    </location>
</feature>
<dbReference type="Proteomes" id="UP001314181">
    <property type="component" value="Unassembled WGS sequence"/>
</dbReference>
<evidence type="ECO:0000313" key="3">
    <source>
        <dbReference type="Proteomes" id="UP001314181"/>
    </source>
</evidence>
<comment type="caution">
    <text evidence="2">The sequence shown here is derived from an EMBL/GenBank/DDBJ whole genome shotgun (WGS) entry which is preliminary data.</text>
</comment>
<gene>
    <name evidence="2" type="ORF">CAXC1_120008</name>
</gene>
<name>A0ABM9N6X1_9RICK</name>
<dbReference type="EMBL" id="CAWVOK010000003">
    <property type="protein sequence ID" value="CAK8162326.1"/>
    <property type="molecule type" value="Genomic_DNA"/>
</dbReference>
<keyword evidence="1" id="KW-0732">Signal</keyword>
<dbReference type="InterPro" id="IPR011250">
    <property type="entry name" value="OMP/PagP_B-barrel"/>
</dbReference>
<evidence type="ECO:0000256" key="1">
    <source>
        <dbReference type="SAM" id="SignalP"/>
    </source>
</evidence>
<dbReference type="PROSITE" id="PS51257">
    <property type="entry name" value="PROKAR_LIPOPROTEIN"/>
    <property type="match status" value="1"/>
</dbReference>
<evidence type="ECO:0008006" key="4">
    <source>
        <dbReference type="Google" id="ProtNLM"/>
    </source>
</evidence>
<dbReference type="RefSeq" id="WP_338363287.1">
    <property type="nucleotide sequence ID" value="NZ_CAWVOK010000003.1"/>
</dbReference>
<protein>
    <recommendedName>
        <fullName evidence="4">Outer membrane protein beta-barrel domain-containing protein</fullName>
    </recommendedName>
</protein>
<dbReference type="SUPFAM" id="SSF56925">
    <property type="entry name" value="OMPA-like"/>
    <property type="match status" value="1"/>
</dbReference>
<proteinExistence type="predicted"/>
<accession>A0ABM9N6X1</accession>